<dbReference type="EMBL" id="JMIW01000002">
    <property type="protein sequence ID" value="KEO90772.1"/>
    <property type="molecule type" value="Genomic_DNA"/>
</dbReference>
<accession>A0A074MYQ0</accession>
<dbReference type="InterPro" id="IPR036390">
    <property type="entry name" value="WH_DNA-bd_sf"/>
</dbReference>
<comment type="caution">
    <text evidence="2">The sequence shown here is derived from an EMBL/GenBank/DDBJ whole genome shotgun (WGS) entry which is preliminary data.</text>
</comment>
<dbReference type="Proteomes" id="UP000027647">
    <property type="component" value="Unassembled WGS sequence"/>
</dbReference>
<keyword evidence="3" id="KW-1185">Reference proteome</keyword>
<reference evidence="2 3" key="1">
    <citation type="submission" date="2014-04" db="EMBL/GenBank/DDBJ databases">
        <title>A comprehensive comparison of genomes of Erythrobacter spp. strains.</title>
        <authorList>
            <person name="Zheng Q."/>
        </authorList>
    </citation>
    <scope>NUCLEOTIDE SEQUENCE [LARGE SCALE GENOMIC DNA]</scope>
    <source>
        <strain evidence="2 3">DSM 6997</strain>
    </source>
</reference>
<evidence type="ECO:0000313" key="3">
    <source>
        <dbReference type="Proteomes" id="UP000027647"/>
    </source>
</evidence>
<dbReference type="OrthoDB" id="7594920at2"/>
<evidence type="ECO:0000256" key="1">
    <source>
        <dbReference type="SAM" id="MobiDB-lite"/>
    </source>
</evidence>
<gene>
    <name evidence="2" type="ORF">EH31_06965</name>
</gene>
<dbReference type="RefSeq" id="WP_051699025.1">
    <property type="nucleotide sequence ID" value="NZ_JMIW01000002.1"/>
</dbReference>
<dbReference type="InterPro" id="IPR036388">
    <property type="entry name" value="WH-like_DNA-bd_sf"/>
</dbReference>
<feature type="compositionally biased region" description="Polar residues" evidence="1">
    <location>
        <begin position="1"/>
        <end position="10"/>
    </location>
</feature>
<dbReference type="SUPFAM" id="SSF46785">
    <property type="entry name" value="Winged helix' DNA-binding domain"/>
    <property type="match status" value="1"/>
</dbReference>
<feature type="region of interest" description="Disordered" evidence="1">
    <location>
        <begin position="1"/>
        <end position="21"/>
    </location>
</feature>
<proteinExistence type="predicted"/>
<evidence type="ECO:0000313" key="2">
    <source>
        <dbReference type="EMBL" id="KEO90772.1"/>
    </source>
</evidence>
<sequence>MQSFLQNSFPGASFESEKGTTPLSTLKKRDAALSGALGLTTCLKPEAALMLELYEAGKEGRAVTVSVLGLTGGIAPTTTLRYLEALQKKGAVRRIAHKTDHRMTYVELTESAQAAMDAAFGG</sequence>
<organism evidence="2 3">
    <name type="scientific">Erythrobacter longus</name>
    <dbReference type="NCBI Taxonomy" id="1044"/>
    <lineage>
        <taxon>Bacteria</taxon>
        <taxon>Pseudomonadati</taxon>
        <taxon>Pseudomonadota</taxon>
        <taxon>Alphaproteobacteria</taxon>
        <taxon>Sphingomonadales</taxon>
        <taxon>Erythrobacteraceae</taxon>
        <taxon>Erythrobacter/Porphyrobacter group</taxon>
        <taxon>Erythrobacter</taxon>
    </lineage>
</organism>
<protein>
    <recommendedName>
        <fullName evidence="4">HTH marR-type domain-containing protein</fullName>
    </recommendedName>
</protein>
<evidence type="ECO:0008006" key="4">
    <source>
        <dbReference type="Google" id="ProtNLM"/>
    </source>
</evidence>
<name>A0A074MYQ0_ERYLO</name>
<dbReference type="STRING" id="1044.EH31_06965"/>
<dbReference type="AlphaFoldDB" id="A0A074MYQ0"/>
<dbReference type="Gene3D" id="1.10.10.10">
    <property type="entry name" value="Winged helix-like DNA-binding domain superfamily/Winged helix DNA-binding domain"/>
    <property type="match status" value="1"/>
</dbReference>